<dbReference type="AlphaFoldDB" id="A0A6B0UTC1"/>
<name>A0A6B0UTC1_IXORI</name>
<accession>A0A6B0UTC1</accession>
<protein>
    <submittedName>
        <fullName evidence="1">Putative tick transposon</fullName>
    </submittedName>
</protein>
<reference evidence="1" key="1">
    <citation type="submission" date="2019-12" db="EMBL/GenBank/DDBJ databases">
        <title>An insight into the sialome of adult female Ixodes ricinus ticks feeding for 6 days.</title>
        <authorList>
            <person name="Perner J."/>
            <person name="Ribeiro J.M.C."/>
        </authorList>
    </citation>
    <scope>NUCLEOTIDE SEQUENCE</scope>
    <source>
        <strain evidence="1">Semi-engorged</strain>
        <tissue evidence="1">Salivary glands</tissue>
    </source>
</reference>
<proteinExistence type="predicted"/>
<evidence type="ECO:0000313" key="1">
    <source>
        <dbReference type="EMBL" id="MXU93039.1"/>
    </source>
</evidence>
<organism evidence="1">
    <name type="scientific">Ixodes ricinus</name>
    <name type="common">Common tick</name>
    <name type="synonym">Acarus ricinus</name>
    <dbReference type="NCBI Taxonomy" id="34613"/>
    <lineage>
        <taxon>Eukaryota</taxon>
        <taxon>Metazoa</taxon>
        <taxon>Ecdysozoa</taxon>
        <taxon>Arthropoda</taxon>
        <taxon>Chelicerata</taxon>
        <taxon>Arachnida</taxon>
        <taxon>Acari</taxon>
        <taxon>Parasitiformes</taxon>
        <taxon>Ixodida</taxon>
        <taxon>Ixodoidea</taxon>
        <taxon>Ixodidae</taxon>
        <taxon>Ixodinae</taxon>
        <taxon>Ixodes</taxon>
    </lineage>
</organism>
<dbReference type="EMBL" id="GIFC01010956">
    <property type="protein sequence ID" value="MXU93039.1"/>
    <property type="molecule type" value="Transcribed_RNA"/>
</dbReference>
<sequence length="141" mass="15997">MATLQLRCNEAVIQNSRALKVAWQHARARRVSRPPPFSWNAWTRLKARWTATSGSAKQSRLCVHAVTGVPDVDSDECVDDSEEPKYRRLRKRWMRRMCCAAFLGAHNDGEDGLEIAAAAEKAIIRLKKTRQTSIIDFFAAK</sequence>